<dbReference type="InterPro" id="IPR021448">
    <property type="entry name" value="DUF3098"/>
</dbReference>
<evidence type="ECO:0000313" key="3">
    <source>
        <dbReference type="EMBL" id="RLT78766.1"/>
    </source>
</evidence>
<dbReference type="EMBL" id="RAZM01000083">
    <property type="protein sequence ID" value="RLT78766.1"/>
    <property type="molecule type" value="Genomic_DNA"/>
</dbReference>
<reference evidence="2 9" key="4">
    <citation type="journal article" date="2020" name="Microbiome">
        <title>Single-cell genomics of uncultured bacteria reveals dietary fiber responders in the mouse gut microbiota.</title>
        <authorList>
            <person name="Chijiiwa R."/>
            <person name="Hosokawa M."/>
            <person name="Kogawa M."/>
            <person name="Nishikawa Y."/>
            <person name="Ide K."/>
            <person name="Sakanashi C."/>
            <person name="Takahashi K."/>
            <person name="Takeyama H."/>
        </authorList>
    </citation>
    <scope>NUCLEOTIDE SEQUENCE [LARGE SCALE GENOMIC DNA]</scope>
    <source>
        <strain evidence="2">IMSAGC_001</strain>
    </source>
</reference>
<dbReference type="RefSeq" id="WP_024988530.1">
    <property type="nucleotide sequence ID" value="NZ_BLLS01000051.1"/>
</dbReference>
<dbReference type="OrthoDB" id="963379at2"/>
<evidence type="ECO:0000313" key="8">
    <source>
        <dbReference type="Proteomes" id="UP000305751"/>
    </source>
</evidence>
<organism evidence="3 6">
    <name type="scientific">Bacteroides acidifaciens</name>
    <dbReference type="NCBI Taxonomy" id="85831"/>
    <lineage>
        <taxon>Bacteria</taxon>
        <taxon>Pseudomonadati</taxon>
        <taxon>Bacteroidota</taxon>
        <taxon>Bacteroidia</taxon>
        <taxon>Bacteroidales</taxon>
        <taxon>Bacteroidaceae</taxon>
        <taxon>Bacteroides</taxon>
    </lineage>
</organism>
<evidence type="ECO:0000256" key="1">
    <source>
        <dbReference type="SAM" id="Phobius"/>
    </source>
</evidence>
<gene>
    <name evidence="3" type="ORF">D7Y07_17445</name>
    <name evidence="4" type="ORF">E4T97_18195</name>
    <name evidence="5" type="ORF">E5356_18065</name>
    <name evidence="2" type="ORF">IMSAGC001_02081</name>
</gene>
<reference evidence="3 6" key="1">
    <citation type="submission" date="2018-09" db="EMBL/GenBank/DDBJ databases">
        <title>Murine metabolic-syndrome-specific gut microbial biobank.</title>
        <authorList>
            <person name="Liu C."/>
        </authorList>
    </citation>
    <scope>NUCLEOTIDE SEQUENCE [LARGE SCALE GENOMIC DNA]</scope>
    <source>
        <strain evidence="3 6">0.1X-D8-26</strain>
    </source>
</reference>
<dbReference type="EMBL" id="SRZA01000090">
    <property type="protein sequence ID" value="TGX97384.1"/>
    <property type="molecule type" value="Genomic_DNA"/>
</dbReference>
<evidence type="ECO:0000313" key="5">
    <source>
        <dbReference type="EMBL" id="TGX97384.1"/>
    </source>
</evidence>
<feature type="transmembrane region" description="Helical" evidence="1">
    <location>
        <begin position="51"/>
        <end position="70"/>
    </location>
</feature>
<dbReference type="Pfam" id="PF11297">
    <property type="entry name" value="DUF3098"/>
    <property type="match status" value="1"/>
</dbReference>
<name>A0A3L7Z0P6_9BACE</name>
<accession>A0A3L7Z0P6</accession>
<comment type="caution">
    <text evidence="3">The sequence shown here is derived from an EMBL/GenBank/DDBJ whole genome shotgun (WGS) entry which is preliminary data.</text>
</comment>
<evidence type="ECO:0000313" key="7">
    <source>
        <dbReference type="Proteomes" id="UP000298073"/>
    </source>
</evidence>
<evidence type="ECO:0000313" key="6">
    <source>
        <dbReference type="Proteomes" id="UP000267159"/>
    </source>
</evidence>
<dbReference type="Proteomes" id="UP000298073">
    <property type="component" value="Unassembled WGS sequence"/>
</dbReference>
<protein>
    <submittedName>
        <fullName evidence="3">DUF3098 domain-containing protein</fullName>
    </submittedName>
</protein>
<sequence length="84" mass="9484">MSDKRKFAFDKVNFILLAIGMAIVIIGFLLMSGPSSSETVFEPDIFSVRRIKVAPVVCLFGFLSMIYAVLRKPKMTEVPKIKRE</sequence>
<dbReference type="GeneID" id="93049248"/>
<proteinExistence type="predicted"/>
<dbReference type="EMBL" id="BLLS01000051">
    <property type="protein sequence ID" value="GFH86670.1"/>
    <property type="molecule type" value="Genomic_DNA"/>
</dbReference>
<dbReference type="AlphaFoldDB" id="A0A3L7Z0P6"/>
<evidence type="ECO:0000313" key="2">
    <source>
        <dbReference type="EMBL" id="GFH86670.1"/>
    </source>
</evidence>
<evidence type="ECO:0000313" key="4">
    <source>
        <dbReference type="EMBL" id="TFU45553.1"/>
    </source>
</evidence>
<dbReference type="Proteomes" id="UP000305751">
    <property type="component" value="Unassembled WGS sequence"/>
</dbReference>
<keyword evidence="8" id="KW-1185">Reference proteome</keyword>
<dbReference type="STRING" id="1235814.GCA_000613385_00648"/>
<keyword evidence="1" id="KW-1133">Transmembrane helix</keyword>
<reference evidence="4 7" key="2">
    <citation type="submission" date="2019-03" db="EMBL/GenBank/DDBJ databases">
        <title>Diversity of the mouse oral microbiome.</title>
        <authorList>
            <person name="Joseph S."/>
            <person name="Aduse-Opoku J."/>
            <person name="Curtis M."/>
            <person name="Wade W."/>
            <person name="Hashim A."/>
        </authorList>
    </citation>
    <scope>NUCLEOTIDE SEQUENCE [LARGE SCALE GENOMIC DNA]</scope>
    <source>
        <strain evidence="4 7">P2318</strain>
    </source>
</reference>
<reference evidence="5 8" key="3">
    <citation type="submission" date="2019-04" db="EMBL/GenBank/DDBJ databases">
        <title>Microbes associate with the intestines of laboratory mice.</title>
        <authorList>
            <person name="Navarre W."/>
            <person name="Wong E."/>
            <person name="Huang K."/>
            <person name="Tropini C."/>
            <person name="Ng K."/>
            <person name="Yu B."/>
        </authorList>
    </citation>
    <scope>NUCLEOTIDE SEQUENCE [LARGE SCALE GENOMIC DNA]</scope>
    <source>
        <strain evidence="5 8">NM70_E10</strain>
    </source>
</reference>
<evidence type="ECO:0000313" key="9">
    <source>
        <dbReference type="Proteomes" id="UP000491181"/>
    </source>
</evidence>
<dbReference type="Proteomes" id="UP000491181">
    <property type="component" value="Unassembled WGS sequence"/>
</dbReference>
<dbReference type="EMBL" id="SPPV01000058">
    <property type="protein sequence ID" value="TFU45553.1"/>
    <property type="molecule type" value="Genomic_DNA"/>
</dbReference>
<feature type="transmembrane region" description="Helical" evidence="1">
    <location>
        <begin position="12"/>
        <end position="31"/>
    </location>
</feature>
<keyword evidence="1" id="KW-0472">Membrane</keyword>
<keyword evidence="1" id="KW-0812">Transmembrane</keyword>
<dbReference type="Proteomes" id="UP000267159">
    <property type="component" value="Unassembled WGS sequence"/>
</dbReference>